<keyword evidence="4" id="KW-0067">ATP-binding</keyword>
<evidence type="ECO:0000313" key="8">
    <source>
        <dbReference type="EMBL" id="ADW19241.1"/>
    </source>
</evidence>
<comment type="function">
    <text evidence="6">Involved in bacteriochlorophyll biosynthesis; introduces a magnesium ion into protoporphyrin IX to yield Mg-protoporphyrin IX.</text>
</comment>
<organism evidence="8 9">
    <name type="scientific">Desulfobulbus propionicus (strain ATCC 33891 / DSM 2032 / VKM B-1956 / 1pr3)</name>
    <dbReference type="NCBI Taxonomy" id="577650"/>
    <lineage>
        <taxon>Bacteria</taxon>
        <taxon>Pseudomonadati</taxon>
        <taxon>Thermodesulfobacteriota</taxon>
        <taxon>Desulfobulbia</taxon>
        <taxon>Desulfobulbales</taxon>
        <taxon>Desulfobulbaceae</taxon>
        <taxon>Desulfobulbus</taxon>
    </lineage>
</organism>
<evidence type="ECO:0000313" key="9">
    <source>
        <dbReference type="Proteomes" id="UP000006365"/>
    </source>
</evidence>
<evidence type="ECO:0000256" key="6">
    <source>
        <dbReference type="ARBA" id="ARBA00053551"/>
    </source>
</evidence>
<dbReference type="Pfam" id="PF01078">
    <property type="entry name" value="Mg_chelatase"/>
    <property type="match status" value="1"/>
</dbReference>
<dbReference type="Pfam" id="PF17863">
    <property type="entry name" value="AAA_lid_2"/>
    <property type="match status" value="1"/>
</dbReference>
<dbReference type="EMBL" id="CP002364">
    <property type="protein sequence ID" value="ADW19241.1"/>
    <property type="molecule type" value="Genomic_DNA"/>
</dbReference>
<keyword evidence="9" id="KW-1185">Reference proteome</keyword>
<keyword evidence="8" id="KW-0436">Ligase</keyword>
<dbReference type="GO" id="GO:0016874">
    <property type="term" value="F:ligase activity"/>
    <property type="evidence" value="ECO:0007669"/>
    <property type="project" value="UniProtKB-KW"/>
</dbReference>
<dbReference type="PANTHER" id="PTHR32039:SF9">
    <property type="entry name" value="MAGNESIUM-CHELATASE SUBUNIT CHLI-2, CHLOROPLASTIC"/>
    <property type="match status" value="1"/>
</dbReference>
<dbReference type="InterPro" id="IPR003593">
    <property type="entry name" value="AAA+_ATPase"/>
</dbReference>
<dbReference type="SUPFAM" id="SSF52540">
    <property type="entry name" value="P-loop containing nucleoside triphosphate hydrolases"/>
    <property type="match status" value="1"/>
</dbReference>
<dbReference type="InterPro" id="IPR027417">
    <property type="entry name" value="P-loop_NTPase"/>
</dbReference>
<feature type="domain" description="AAA+ ATPase" evidence="7">
    <location>
        <begin position="30"/>
        <end position="215"/>
    </location>
</feature>
<dbReference type="RefSeq" id="WP_015725766.1">
    <property type="nucleotide sequence ID" value="NC_014972.1"/>
</dbReference>
<dbReference type="Gene3D" id="3.40.50.300">
    <property type="entry name" value="P-loop containing nucleotide triphosphate hydrolases"/>
    <property type="match status" value="1"/>
</dbReference>
<comment type="similarity">
    <text evidence="2">Belongs to the Mg-chelatase subunits D/I family.</text>
</comment>
<dbReference type="Gene3D" id="1.10.8.80">
    <property type="entry name" value="Magnesium chelatase subunit I, C-Terminal domain"/>
    <property type="match status" value="1"/>
</dbReference>
<dbReference type="AlphaFoldDB" id="A0A7U4DQJ2"/>
<comment type="pathway">
    <text evidence="1">Porphyrin-containing compound metabolism; bacteriochlorophyll biosynthesis.</text>
</comment>
<dbReference type="InterPro" id="IPR000523">
    <property type="entry name" value="Mg_chelatse_chII-like_cat_dom"/>
</dbReference>
<keyword evidence="3" id="KW-0547">Nucleotide-binding</keyword>
<dbReference type="InterPro" id="IPR045006">
    <property type="entry name" value="CHLI-like"/>
</dbReference>
<dbReference type="Proteomes" id="UP000006365">
    <property type="component" value="Chromosome"/>
</dbReference>
<protein>
    <recommendedName>
        <fullName evidence="5">Mg-protoporphyrin IX chelatase</fullName>
    </recommendedName>
</protein>
<evidence type="ECO:0000256" key="2">
    <source>
        <dbReference type="ARBA" id="ARBA00005799"/>
    </source>
</evidence>
<gene>
    <name evidence="8" type="ordered locus">Despr_3108</name>
</gene>
<accession>A0A7U4DQJ2</accession>
<name>A0A7U4DQJ2_DESPD</name>
<evidence type="ECO:0000259" key="7">
    <source>
        <dbReference type="SMART" id="SM00382"/>
    </source>
</evidence>
<dbReference type="PANTHER" id="PTHR32039">
    <property type="entry name" value="MAGNESIUM-CHELATASE SUBUNIT CHLI"/>
    <property type="match status" value="1"/>
</dbReference>
<evidence type="ECO:0000256" key="1">
    <source>
        <dbReference type="ARBA" id="ARBA00004800"/>
    </source>
</evidence>
<evidence type="ECO:0000256" key="5">
    <source>
        <dbReference type="ARBA" id="ARBA00030759"/>
    </source>
</evidence>
<sequence length="346" mass="38169">MNNRPIYPFTAIVGQEKMKLALMLNVVNPGLSGVLIRGEKGTAKSTAVRALADILPEIAVFSEDPFQLDPESELDVFTEIRLLTQGHPPEACPEVSKRKVRVVELPVGATEDRVVGTLDLEHALKKGEKRIEPGILAQAHRNILYVDEVNLLDDHVVDVLLDSAAMGVNTIEREGVSFSHPARFTLVGTMNPEEGELRPQLLDRFGLCVNIEGIHRAEDRVTIMERRAAFDLDPEGFAARWIAESEALADRLLIARALYPQVEVQRPLLFEIAQTCLEVGVDGHRGDIIMLKTAKTLAALDGRTKVESADISASAELVLPHRVRRQPLMEIADNVQALRKRALAGQ</sequence>
<dbReference type="InterPro" id="IPR041628">
    <property type="entry name" value="ChlI/MoxR_AAA_lid"/>
</dbReference>
<reference evidence="8 9" key="1">
    <citation type="journal article" date="2011" name="Stand. Genomic Sci.">
        <title>Complete genome sequence of Desulfobulbus propionicus type strain (1pr3).</title>
        <authorList>
            <person name="Pagani I."/>
            <person name="Lapidus A."/>
            <person name="Nolan M."/>
            <person name="Lucas S."/>
            <person name="Hammon N."/>
            <person name="Deshpande S."/>
            <person name="Cheng J.F."/>
            <person name="Chertkov O."/>
            <person name="Davenport K."/>
            <person name="Tapia R."/>
            <person name="Han C."/>
            <person name="Goodwin L."/>
            <person name="Pitluck S."/>
            <person name="Liolios K."/>
            <person name="Mavromatis K."/>
            <person name="Ivanova N."/>
            <person name="Mikhailova N."/>
            <person name="Pati A."/>
            <person name="Chen A."/>
            <person name="Palaniappan K."/>
            <person name="Land M."/>
            <person name="Hauser L."/>
            <person name="Chang Y.J."/>
            <person name="Jeffries C.D."/>
            <person name="Detter J.C."/>
            <person name="Brambilla E."/>
            <person name="Kannan K.P."/>
            <person name="Djao O.D."/>
            <person name="Rohde M."/>
            <person name="Pukall R."/>
            <person name="Spring S."/>
            <person name="Goker M."/>
            <person name="Sikorski J."/>
            <person name="Woyke T."/>
            <person name="Bristow J."/>
            <person name="Eisen J.A."/>
            <person name="Markowitz V."/>
            <person name="Hugenholtz P."/>
            <person name="Kyrpides N.C."/>
            <person name="Klenk H.P."/>
        </authorList>
    </citation>
    <scope>NUCLEOTIDE SEQUENCE [LARGE SCALE GENOMIC DNA]</scope>
    <source>
        <strain evidence="9">ATCC 33891 / DSM 2032 / 1pr3</strain>
    </source>
</reference>
<evidence type="ECO:0000256" key="4">
    <source>
        <dbReference type="ARBA" id="ARBA00022840"/>
    </source>
</evidence>
<dbReference type="KEGG" id="dpr:Despr_3108"/>
<dbReference type="GO" id="GO:0005524">
    <property type="term" value="F:ATP binding"/>
    <property type="evidence" value="ECO:0007669"/>
    <property type="project" value="UniProtKB-KW"/>
</dbReference>
<proteinExistence type="inferred from homology"/>
<dbReference type="SMART" id="SM00382">
    <property type="entry name" value="AAA"/>
    <property type="match status" value="1"/>
</dbReference>
<evidence type="ECO:0000256" key="3">
    <source>
        <dbReference type="ARBA" id="ARBA00022741"/>
    </source>
</evidence>